<gene>
    <name evidence="2" type="ORF">PCOR1329_LOCUS57143</name>
</gene>
<comment type="caution">
    <text evidence="2">The sequence shown here is derived from an EMBL/GenBank/DDBJ whole genome shotgun (WGS) entry which is preliminary data.</text>
</comment>
<evidence type="ECO:0000313" key="2">
    <source>
        <dbReference type="EMBL" id="CAK0871251.1"/>
    </source>
</evidence>
<feature type="transmembrane region" description="Helical" evidence="1">
    <location>
        <begin position="51"/>
        <end position="77"/>
    </location>
</feature>
<organism evidence="2 3">
    <name type="scientific">Prorocentrum cordatum</name>
    <dbReference type="NCBI Taxonomy" id="2364126"/>
    <lineage>
        <taxon>Eukaryota</taxon>
        <taxon>Sar</taxon>
        <taxon>Alveolata</taxon>
        <taxon>Dinophyceae</taxon>
        <taxon>Prorocentrales</taxon>
        <taxon>Prorocentraceae</taxon>
        <taxon>Prorocentrum</taxon>
    </lineage>
</organism>
<protein>
    <submittedName>
        <fullName evidence="2">Uncharacterized protein</fullName>
    </submittedName>
</protein>
<accession>A0ABN9VDQ4</accession>
<dbReference type="EMBL" id="CAUYUJ010017051">
    <property type="protein sequence ID" value="CAK0871251.1"/>
    <property type="molecule type" value="Genomic_DNA"/>
</dbReference>
<name>A0ABN9VDQ4_9DINO</name>
<sequence length="398" mass="45224">MTSYKVYQSDEDKSADAAKKVRSAKEKGQLATDFDYDKGCYFAGATAKDIYAVLVFLCLLIPYMLILYVCIAIYLFVARIPTYFLMLLDPVCGWFPDEATPHAPNTVSFYIVTVVQTVAIFPVLLVALMHILVVQVVACVAFGPVGFFTGVNVCENWRLVQTCTHYMGHSDCGCPLGLSRAFEFWRYVFGLYHRQHWCEWLLAPGFMIVFNPALKYIFTTNIWLWTLGEKYCNQWTKPFPGSDREVITEKIKTIVSDYKLRGSLERKVDDACFCAHYARPLPGSRAQCIGMQFAPEKLAVNLTMTTHQYLVEGAKPRSSTATDALWAVELHYWNSWHFLTGYVEVSLQDEAVDENALEHPMWIVVPSTGVFGHKLYEGVNKLFAKYSPQLHDSIHGEL</sequence>
<feature type="transmembrane region" description="Helical" evidence="1">
    <location>
        <begin position="107"/>
        <end position="125"/>
    </location>
</feature>
<reference evidence="2" key="1">
    <citation type="submission" date="2023-10" db="EMBL/GenBank/DDBJ databases">
        <authorList>
            <person name="Chen Y."/>
            <person name="Shah S."/>
            <person name="Dougan E. K."/>
            <person name="Thang M."/>
            <person name="Chan C."/>
        </authorList>
    </citation>
    <scope>NUCLEOTIDE SEQUENCE [LARGE SCALE GENOMIC DNA]</scope>
</reference>
<dbReference type="Proteomes" id="UP001189429">
    <property type="component" value="Unassembled WGS sequence"/>
</dbReference>
<keyword evidence="1" id="KW-0812">Transmembrane</keyword>
<proteinExistence type="predicted"/>
<keyword evidence="3" id="KW-1185">Reference proteome</keyword>
<keyword evidence="1" id="KW-0472">Membrane</keyword>
<keyword evidence="1" id="KW-1133">Transmembrane helix</keyword>
<evidence type="ECO:0000256" key="1">
    <source>
        <dbReference type="SAM" id="Phobius"/>
    </source>
</evidence>
<evidence type="ECO:0000313" key="3">
    <source>
        <dbReference type="Proteomes" id="UP001189429"/>
    </source>
</evidence>
<feature type="transmembrane region" description="Helical" evidence="1">
    <location>
        <begin position="132"/>
        <end position="151"/>
    </location>
</feature>